<sequence length="92" mass="10545">MAKIIKRKRHYITRFPVWFFVIIFFALSPYLIGVLGSYLTELSTGEPCNESNCGWMVLPFFTFITLPMGVLGLLVFLVIVLQDSLELKNTPK</sequence>
<evidence type="ECO:0000313" key="2">
    <source>
        <dbReference type="EMBL" id="MCR9013667.1"/>
    </source>
</evidence>
<dbReference type="Proteomes" id="UP001142175">
    <property type="component" value="Unassembled WGS sequence"/>
</dbReference>
<evidence type="ECO:0000256" key="1">
    <source>
        <dbReference type="SAM" id="Phobius"/>
    </source>
</evidence>
<keyword evidence="1" id="KW-0472">Membrane</keyword>
<keyword evidence="1" id="KW-0812">Transmembrane</keyword>
<name>A0A9X2SXD4_9BACT</name>
<keyword evidence="1" id="KW-1133">Transmembrane helix</keyword>
<dbReference type="RefSeq" id="WP_258421562.1">
    <property type="nucleotide sequence ID" value="NZ_JANSUY010000001.1"/>
</dbReference>
<accession>A0A9X2SXD4</accession>
<organism evidence="2 3">
    <name type="scientific">Aquiflexum gelatinilyticum</name>
    <dbReference type="NCBI Taxonomy" id="2961943"/>
    <lineage>
        <taxon>Bacteria</taxon>
        <taxon>Pseudomonadati</taxon>
        <taxon>Bacteroidota</taxon>
        <taxon>Cytophagia</taxon>
        <taxon>Cytophagales</taxon>
        <taxon>Cyclobacteriaceae</taxon>
        <taxon>Aquiflexum</taxon>
    </lineage>
</organism>
<evidence type="ECO:0000313" key="3">
    <source>
        <dbReference type="Proteomes" id="UP001142175"/>
    </source>
</evidence>
<dbReference type="AlphaFoldDB" id="A0A9X2SXD4"/>
<protein>
    <submittedName>
        <fullName evidence="2">Autophagy-related protein 27</fullName>
    </submittedName>
</protein>
<keyword evidence="3" id="KW-1185">Reference proteome</keyword>
<comment type="caution">
    <text evidence="2">The sequence shown here is derived from an EMBL/GenBank/DDBJ whole genome shotgun (WGS) entry which is preliminary data.</text>
</comment>
<proteinExistence type="predicted"/>
<gene>
    <name evidence="2" type="ORF">NU887_01405</name>
</gene>
<dbReference type="EMBL" id="JANSUY010000001">
    <property type="protein sequence ID" value="MCR9013667.1"/>
    <property type="molecule type" value="Genomic_DNA"/>
</dbReference>
<feature type="transmembrane region" description="Helical" evidence="1">
    <location>
        <begin position="12"/>
        <end position="35"/>
    </location>
</feature>
<reference evidence="2" key="1">
    <citation type="submission" date="2022-08" db="EMBL/GenBank/DDBJ databases">
        <authorList>
            <person name="Zhang D."/>
        </authorList>
    </citation>
    <scope>NUCLEOTIDE SEQUENCE</scope>
    <source>
        <strain evidence="2">XJ19-11</strain>
    </source>
</reference>
<feature type="transmembrane region" description="Helical" evidence="1">
    <location>
        <begin position="55"/>
        <end position="81"/>
    </location>
</feature>